<feature type="compositionally biased region" description="Low complexity" evidence="7">
    <location>
        <begin position="759"/>
        <end position="772"/>
    </location>
</feature>
<feature type="region of interest" description="Disordered" evidence="7">
    <location>
        <begin position="169"/>
        <end position="199"/>
    </location>
</feature>
<dbReference type="SUPFAM" id="SSF48371">
    <property type="entry name" value="ARM repeat"/>
    <property type="match status" value="1"/>
</dbReference>
<dbReference type="InterPro" id="IPR032682">
    <property type="entry name" value="Cnd1_C"/>
</dbReference>
<dbReference type="InterPro" id="IPR016024">
    <property type="entry name" value="ARM-type_fold"/>
</dbReference>
<dbReference type="InterPro" id="IPR026971">
    <property type="entry name" value="CND1/NCAPD3"/>
</dbReference>
<keyword evidence="2" id="KW-0132">Cell division</keyword>
<dbReference type="WBParaSite" id="ASIM_0001553901-mRNA-1">
    <property type="protein sequence ID" value="ASIM_0001553901-mRNA-1"/>
    <property type="gene ID" value="ASIM_0001553901"/>
</dbReference>
<reference evidence="11" key="1">
    <citation type="submission" date="2017-02" db="UniProtKB">
        <authorList>
            <consortium name="WormBaseParasite"/>
        </authorList>
    </citation>
    <scope>IDENTIFICATION</scope>
</reference>
<keyword evidence="5" id="KW-0539">Nucleus</keyword>
<proteinExistence type="predicted"/>
<dbReference type="AlphaFoldDB" id="A0A0M3K3J8"/>
<dbReference type="Gene3D" id="1.25.10.10">
    <property type="entry name" value="Leucine-rich Repeat Variant"/>
    <property type="match status" value="1"/>
</dbReference>
<feature type="region of interest" description="Disordered" evidence="7">
    <location>
        <begin position="686"/>
        <end position="746"/>
    </location>
</feature>
<evidence type="ECO:0000256" key="4">
    <source>
        <dbReference type="ARBA" id="ARBA00023067"/>
    </source>
</evidence>
<dbReference type="InterPro" id="IPR011989">
    <property type="entry name" value="ARM-like"/>
</dbReference>
<dbReference type="Pfam" id="PF12717">
    <property type="entry name" value="Cnd1"/>
    <property type="match status" value="1"/>
</dbReference>
<sequence length="835" mass="93824">MYVAHIIEAGADRLKAADKTKLRDDLSSKLREYRVDERHIPKIYWFFSRLYDCDDAELLNFNKRFLSDCSGRIHESIYGSERTFASSQNTSELTSSRLVRMIASIGEIVQCHPSLITEDLSELMQFIVASDVIREKVTQIVSRRQTPLPTQSQAGVANTNIHTVTEATNANRASSEAGPSQGTTTTQTSRPLSSQSTCHNTAGTTTTNAFVQSCFTNSDLFSSAVRARAVLTIGKMCLMDENLAKKCIPVFVKQLVKNQDHCVRNNIIVTVCDLCMRYTLLVDRYSSIIAMSLRDRSALVRKQALTLLTCLIKEQYIRWEGQIMYRFVSTLLDEDGGIREYAKMCLLDVLLVQFPKMFEHHFVECLFYFNRVRQGAWAIIKATDDEAECNQKNQCSLAGEKHREDRMKLYVFMLKTFNDESKFKLMERIGQEVFLAVTESSLDLSKTEVKYLLLDCYSVMCSGEIKLKHTLGSRGPNAAEDDEEEAPAAVQAGAKKVISQIFRKGIIEAVLPSVIQLRYYLQSKSEFCVYERGILLVLRSAFQMVLHFDLLNLEKNCRELCKDHKEQLDEFLASDPTLKEEMRYDLKKLEVLFLSILLFFDEKEKAEAEAQQRLLMSKARSARRSAAMRLSSTPLTATRHPRAANQQQPVTPLASRPTSTIETATQNTSERVASIIRNSLPAIRNREPLERVDEEEQPAADAAAAVTEEGSIQKGISDDEHVQPTATTDTADVQSSASEQPQTERQTVSDYLFNAGQTASTSTPVASVSADRSAARKKSSTLSEISPERIQRDSSAMNARAFSTPAHTMNEVGDQYTLSSLHLSLSFNCIILTYS</sequence>
<evidence type="ECO:0000313" key="10">
    <source>
        <dbReference type="Proteomes" id="UP000267096"/>
    </source>
</evidence>
<evidence type="ECO:0000256" key="3">
    <source>
        <dbReference type="ARBA" id="ARBA00022776"/>
    </source>
</evidence>
<evidence type="ECO:0000313" key="9">
    <source>
        <dbReference type="EMBL" id="VDK53765.1"/>
    </source>
</evidence>
<dbReference type="GO" id="GO:0007076">
    <property type="term" value="P:mitotic chromosome condensation"/>
    <property type="evidence" value="ECO:0007669"/>
    <property type="project" value="InterPro"/>
</dbReference>
<dbReference type="GO" id="GO:0000779">
    <property type="term" value="C:condensed chromosome, centromeric region"/>
    <property type="evidence" value="ECO:0007669"/>
    <property type="project" value="TreeGrafter"/>
</dbReference>
<accession>A0A0M3K3J8</accession>
<keyword evidence="4" id="KW-0226">DNA condensation</keyword>
<evidence type="ECO:0000256" key="5">
    <source>
        <dbReference type="ARBA" id="ARBA00023242"/>
    </source>
</evidence>
<feature type="compositionally biased region" description="Low complexity" evidence="7">
    <location>
        <begin position="180"/>
        <end position="199"/>
    </location>
</feature>
<dbReference type="GO" id="GO:0010032">
    <property type="term" value="P:meiotic chromosome condensation"/>
    <property type="evidence" value="ECO:0007669"/>
    <property type="project" value="TreeGrafter"/>
</dbReference>
<dbReference type="PANTHER" id="PTHR14222:SF1">
    <property type="entry name" value="CONDENSIN-2 COMPLEX SUBUNIT D3"/>
    <property type="match status" value="1"/>
</dbReference>
<reference evidence="9 10" key="2">
    <citation type="submission" date="2018-11" db="EMBL/GenBank/DDBJ databases">
        <authorList>
            <consortium name="Pathogen Informatics"/>
        </authorList>
    </citation>
    <scope>NUCLEOTIDE SEQUENCE [LARGE SCALE GENOMIC DNA]</scope>
</reference>
<feature type="compositionally biased region" description="Low complexity" evidence="7">
    <location>
        <begin position="699"/>
        <end position="709"/>
    </location>
</feature>
<feature type="compositionally biased region" description="Polar residues" evidence="7">
    <location>
        <begin position="644"/>
        <end position="671"/>
    </location>
</feature>
<evidence type="ECO:0000313" key="11">
    <source>
        <dbReference type="WBParaSite" id="ASIM_0001553901-mRNA-1"/>
    </source>
</evidence>
<evidence type="ECO:0000256" key="1">
    <source>
        <dbReference type="ARBA" id="ARBA00004123"/>
    </source>
</evidence>
<feature type="region of interest" description="Disordered" evidence="7">
    <location>
        <begin position="759"/>
        <end position="797"/>
    </location>
</feature>
<dbReference type="PANTHER" id="PTHR14222">
    <property type="entry name" value="CONDENSIN"/>
    <property type="match status" value="1"/>
</dbReference>
<dbReference type="GO" id="GO:0051301">
    <property type="term" value="P:cell division"/>
    <property type="evidence" value="ECO:0007669"/>
    <property type="project" value="UniProtKB-KW"/>
</dbReference>
<evidence type="ECO:0000256" key="7">
    <source>
        <dbReference type="SAM" id="MobiDB-lite"/>
    </source>
</evidence>
<dbReference type="Proteomes" id="UP000267096">
    <property type="component" value="Unassembled WGS sequence"/>
</dbReference>
<evidence type="ECO:0000259" key="8">
    <source>
        <dbReference type="Pfam" id="PF12717"/>
    </source>
</evidence>
<feature type="region of interest" description="Disordered" evidence="7">
    <location>
        <begin position="626"/>
        <end position="673"/>
    </location>
</feature>
<dbReference type="GO" id="GO:0042393">
    <property type="term" value="F:histone binding"/>
    <property type="evidence" value="ECO:0007669"/>
    <property type="project" value="TreeGrafter"/>
</dbReference>
<keyword evidence="10" id="KW-1185">Reference proteome</keyword>
<evidence type="ECO:0000256" key="2">
    <source>
        <dbReference type="ARBA" id="ARBA00022618"/>
    </source>
</evidence>
<comment type="subcellular location">
    <subcellularLocation>
        <location evidence="1">Nucleus</location>
    </subcellularLocation>
</comment>
<dbReference type="EMBL" id="UYRR01032014">
    <property type="protein sequence ID" value="VDK53765.1"/>
    <property type="molecule type" value="Genomic_DNA"/>
</dbReference>
<feature type="domain" description="Condensin complex subunit 1 C-terminal" evidence="8">
    <location>
        <begin position="263"/>
        <end position="429"/>
    </location>
</feature>
<evidence type="ECO:0000256" key="6">
    <source>
        <dbReference type="ARBA" id="ARBA00023306"/>
    </source>
</evidence>
<keyword evidence="3" id="KW-0498">Mitosis</keyword>
<dbReference type="GO" id="GO:0000796">
    <property type="term" value="C:condensin complex"/>
    <property type="evidence" value="ECO:0007669"/>
    <property type="project" value="TreeGrafter"/>
</dbReference>
<dbReference type="GO" id="GO:0005634">
    <property type="term" value="C:nucleus"/>
    <property type="evidence" value="ECO:0007669"/>
    <property type="project" value="UniProtKB-SubCell"/>
</dbReference>
<feature type="compositionally biased region" description="Polar residues" evidence="7">
    <location>
        <begin position="169"/>
        <end position="178"/>
    </location>
</feature>
<feature type="compositionally biased region" description="Polar residues" evidence="7">
    <location>
        <begin position="724"/>
        <end position="746"/>
    </location>
</feature>
<gene>
    <name evidence="9" type="ORF">ASIM_LOCUS14946</name>
</gene>
<keyword evidence="6" id="KW-0131">Cell cycle</keyword>
<name>A0A0M3K3J8_ANISI</name>
<protein>
    <submittedName>
        <fullName evidence="11">Condensin-2 complex subunit D3 (inferred by orthology to a human protein)</fullName>
    </submittedName>
</protein>
<organism evidence="11">
    <name type="scientific">Anisakis simplex</name>
    <name type="common">Herring worm</name>
    <dbReference type="NCBI Taxonomy" id="6269"/>
    <lineage>
        <taxon>Eukaryota</taxon>
        <taxon>Metazoa</taxon>
        <taxon>Ecdysozoa</taxon>
        <taxon>Nematoda</taxon>
        <taxon>Chromadorea</taxon>
        <taxon>Rhabditida</taxon>
        <taxon>Spirurina</taxon>
        <taxon>Ascaridomorpha</taxon>
        <taxon>Ascaridoidea</taxon>
        <taxon>Anisakidae</taxon>
        <taxon>Anisakis</taxon>
        <taxon>Anisakis simplex complex</taxon>
    </lineage>
</organism>
<dbReference type="OrthoDB" id="10263978at2759"/>